<evidence type="ECO:0000313" key="3">
    <source>
        <dbReference type="Proteomes" id="UP001396334"/>
    </source>
</evidence>
<keyword evidence="1" id="KW-0812">Transmembrane</keyword>
<organism evidence="2 3">
    <name type="scientific">Hibiscus sabdariffa</name>
    <name type="common">roselle</name>
    <dbReference type="NCBI Taxonomy" id="183260"/>
    <lineage>
        <taxon>Eukaryota</taxon>
        <taxon>Viridiplantae</taxon>
        <taxon>Streptophyta</taxon>
        <taxon>Embryophyta</taxon>
        <taxon>Tracheophyta</taxon>
        <taxon>Spermatophyta</taxon>
        <taxon>Magnoliopsida</taxon>
        <taxon>eudicotyledons</taxon>
        <taxon>Gunneridae</taxon>
        <taxon>Pentapetalae</taxon>
        <taxon>rosids</taxon>
        <taxon>malvids</taxon>
        <taxon>Malvales</taxon>
        <taxon>Malvaceae</taxon>
        <taxon>Malvoideae</taxon>
        <taxon>Hibiscus</taxon>
    </lineage>
</organism>
<name>A0ABR1ZCV0_9ROSI</name>
<dbReference type="EMBL" id="JBBPBN010001636">
    <property type="protein sequence ID" value="KAK8477847.1"/>
    <property type="molecule type" value="Genomic_DNA"/>
</dbReference>
<reference evidence="2 3" key="1">
    <citation type="journal article" date="2024" name="G3 (Bethesda)">
        <title>Genome assembly of Hibiscus sabdariffa L. provides insights into metabolisms of medicinal natural products.</title>
        <authorList>
            <person name="Kim T."/>
        </authorList>
    </citation>
    <scope>NUCLEOTIDE SEQUENCE [LARGE SCALE GENOMIC DNA]</scope>
    <source>
        <strain evidence="2">TK-2024</strain>
        <tissue evidence="2">Old leaves</tissue>
    </source>
</reference>
<dbReference type="Proteomes" id="UP001396334">
    <property type="component" value="Unassembled WGS sequence"/>
</dbReference>
<protein>
    <submittedName>
        <fullName evidence="2">Uncharacterized protein</fullName>
    </submittedName>
</protein>
<gene>
    <name evidence="2" type="ORF">V6N11_055180</name>
</gene>
<proteinExistence type="predicted"/>
<keyword evidence="3" id="KW-1185">Reference proteome</keyword>
<feature type="transmembrane region" description="Helical" evidence="1">
    <location>
        <begin position="20"/>
        <end position="40"/>
    </location>
</feature>
<sequence length="100" mass="11379">MLCNSGVVVSLYLVKYMQSYSLAVPFGIALVYAFTAYFVYDQYEAEIDAFWLLLFCCMVELKNFLWRHLPIPSSLQNDNVLHQPKVPARVVGSCSGYGRV</sequence>
<keyword evidence="1" id="KW-1133">Transmembrane helix</keyword>
<accession>A0ABR1ZCV0</accession>
<keyword evidence="1" id="KW-0472">Membrane</keyword>
<feature type="transmembrane region" description="Helical" evidence="1">
    <location>
        <begin position="47"/>
        <end position="66"/>
    </location>
</feature>
<comment type="caution">
    <text evidence="2">The sequence shown here is derived from an EMBL/GenBank/DDBJ whole genome shotgun (WGS) entry which is preliminary data.</text>
</comment>
<evidence type="ECO:0000256" key="1">
    <source>
        <dbReference type="SAM" id="Phobius"/>
    </source>
</evidence>
<evidence type="ECO:0000313" key="2">
    <source>
        <dbReference type="EMBL" id="KAK8477847.1"/>
    </source>
</evidence>